<dbReference type="GeneID" id="92792691"/>
<evidence type="ECO:0000256" key="1">
    <source>
        <dbReference type="SAM" id="Phobius"/>
    </source>
</evidence>
<dbReference type="GO" id="GO:0030436">
    <property type="term" value="P:asexual sporulation"/>
    <property type="evidence" value="ECO:0007669"/>
    <property type="project" value="InterPro"/>
</dbReference>
<dbReference type="OrthoDB" id="1649759at2"/>
<sequence>MESYVEVSFLQQLLTMLLSLRLAQSICLQPVLKGVCYGYAISISFLSVCLWLPSSELVIAGIEMLFLFIYFRHAYKTYAMAFVLRVLLMLSGWVLYDGSFHNGMWFVPMDYRLVYWWLLYALLFLLHAAKWKDIIAKHSYVYEVKLYSEVGILSMKGYLDSGNLLSHQGIPVIFLDRSMQAYFKNERIQWVVMKGIGDEKAVKCYMCKIALANTEKQNVLVYCGQKLELPFHCKALLNVHLMTMG</sequence>
<keyword evidence="1" id="KW-0472">Membrane</keyword>
<feature type="transmembrane region" description="Helical" evidence="1">
    <location>
        <begin position="111"/>
        <end position="129"/>
    </location>
</feature>
<keyword evidence="1" id="KW-0812">Transmembrane</keyword>
<organism evidence="2 3">
    <name type="scientific">Amedibacillus dolichus</name>
    <dbReference type="NCBI Taxonomy" id="31971"/>
    <lineage>
        <taxon>Bacteria</taxon>
        <taxon>Bacillati</taxon>
        <taxon>Bacillota</taxon>
        <taxon>Erysipelotrichia</taxon>
        <taxon>Erysipelotrichales</taxon>
        <taxon>Erysipelotrichaceae</taxon>
        <taxon>Amedibacillus</taxon>
    </lineage>
</organism>
<dbReference type="Proteomes" id="UP000284868">
    <property type="component" value="Unassembled WGS sequence"/>
</dbReference>
<dbReference type="RefSeq" id="WP_004797974.1">
    <property type="nucleotide sequence ID" value="NZ_CABKNA010000009.1"/>
</dbReference>
<keyword evidence="1" id="KW-1133">Transmembrane helix</keyword>
<keyword evidence="3" id="KW-1185">Reference proteome</keyword>
<feature type="transmembrane region" description="Helical" evidence="1">
    <location>
        <begin position="39"/>
        <end position="71"/>
    </location>
</feature>
<dbReference type="GO" id="GO:0006508">
    <property type="term" value="P:proteolysis"/>
    <property type="evidence" value="ECO:0007669"/>
    <property type="project" value="InterPro"/>
</dbReference>
<feature type="transmembrane region" description="Helical" evidence="1">
    <location>
        <begin position="78"/>
        <end position="96"/>
    </location>
</feature>
<dbReference type="EMBL" id="QRPK01000013">
    <property type="protein sequence ID" value="RHM13289.1"/>
    <property type="molecule type" value="Genomic_DNA"/>
</dbReference>
<evidence type="ECO:0000313" key="3">
    <source>
        <dbReference type="Proteomes" id="UP000284868"/>
    </source>
</evidence>
<name>A0A415PKQ1_9FIRM</name>
<protein>
    <recommendedName>
        <fullName evidence="4">Sporulation factor SpoIIGA</fullName>
    </recommendedName>
</protein>
<accession>A0A415PKQ1</accession>
<gene>
    <name evidence="2" type="ORF">DWZ83_04120</name>
</gene>
<evidence type="ECO:0008006" key="4">
    <source>
        <dbReference type="Google" id="ProtNLM"/>
    </source>
</evidence>
<dbReference type="AlphaFoldDB" id="A0A415PKQ1"/>
<reference evidence="2 3" key="1">
    <citation type="submission" date="2018-08" db="EMBL/GenBank/DDBJ databases">
        <title>A genome reference for cultivated species of the human gut microbiota.</title>
        <authorList>
            <person name="Zou Y."/>
            <person name="Xue W."/>
            <person name="Luo G."/>
        </authorList>
    </citation>
    <scope>NUCLEOTIDE SEQUENCE [LARGE SCALE GENOMIC DNA]</scope>
    <source>
        <strain evidence="2 3">AF35-6BH</strain>
    </source>
</reference>
<proteinExistence type="predicted"/>
<comment type="caution">
    <text evidence="2">The sequence shown here is derived from an EMBL/GenBank/DDBJ whole genome shotgun (WGS) entry which is preliminary data.</text>
</comment>
<dbReference type="GO" id="GO:0004190">
    <property type="term" value="F:aspartic-type endopeptidase activity"/>
    <property type="evidence" value="ECO:0007669"/>
    <property type="project" value="InterPro"/>
</dbReference>
<evidence type="ECO:0000313" key="2">
    <source>
        <dbReference type="EMBL" id="RHM13289.1"/>
    </source>
</evidence>